<keyword evidence="2 4" id="KW-0378">Hydrolase</keyword>
<evidence type="ECO:0000256" key="2">
    <source>
        <dbReference type="ARBA" id="ARBA00022801"/>
    </source>
</evidence>
<evidence type="ECO:0000313" key="7">
    <source>
        <dbReference type="Proteomes" id="UP000622475"/>
    </source>
</evidence>
<comment type="similarity">
    <text evidence="4">Belongs to the glycosyl hydrolase 5 (cellulase A) family.</text>
</comment>
<dbReference type="Proteomes" id="UP000622475">
    <property type="component" value="Unassembled WGS sequence"/>
</dbReference>
<keyword evidence="1" id="KW-0732">Signal</keyword>
<dbReference type="AlphaFoldDB" id="A0A929PVF8"/>
<protein>
    <submittedName>
        <fullName evidence="6">Cellulase family glycosylhydrolase</fullName>
    </submittedName>
</protein>
<dbReference type="GO" id="GO:0008422">
    <property type="term" value="F:beta-glucosidase activity"/>
    <property type="evidence" value="ECO:0007669"/>
    <property type="project" value="TreeGrafter"/>
</dbReference>
<dbReference type="GO" id="GO:0009986">
    <property type="term" value="C:cell surface"/>
    <property type="evidence" value="ECO:0007669"/>
    <property type="project" value="TreeGrafter"/>
</dbReference>
<dbReference type="GO" id="GO:0005576">
    <property type="term" value="C:extracellular region"/>
    <property type="evidence" value="ECO:0007669"/>
    <property type="project" value="TreeGrafter"/>
</dbReference>
<evidence type="ECO:0000256" key="4">
    <source>
        <dbReference type="RuleBase" id="RU361153"/>
    </source>
</evidence>
<reference evidence="6" key="1">
    <citation type="submission" date="2020-10" db="EMBL/GenBank/DDBJ databases">
        <title>Mucilaginibacter mali sp. nov., isolated from rhizosphere soil of apple orchard.</title>
        <authorList>
            <person name="Lee J.-S."/>
            <person name="Kim H.S."/>
            <person name="Kim J.-S."/>
        </authorList>
    </citation>
    <scope>NUCLEOTIDE SEQUENCE</scope>
    <source>
        <strain evidence="6">KCTC 22746</strain>
    </source>
</reference>
<evidence type="ECO:0000256" key="3">
    <source>
        <dbReference type="ARBA" id="ARBA00023295"/>
    </source>
</evidence>
<evidence type="ECO:0000256" key="1">
    <source>
        <dbReference type="ARBA" id="ARBA00022729"/>
    </source>
</evidence>
<feature type="domain" description="Glycoside hydrolase family 5" evidence="5">
    <location>
        <begin position="42"/>
        <end position="330"/>
    </location>
</feature>
<dbReference type="PANTHER" id="PTHR31297:SF17">
    <property type="entry name" value="ENDOGLUCANASE"/>
    <property type="match status" value="1"/>
</dbReference>
<dbReference type="InterPro" id="IPR050386">
    <property type="entry name" value="Glycosyl_hydrolase_5"/>
</dbReference>
<dbReference type="SUPFAM" id="SSF51445">
    <property type="entry name" value="(Trans)glycosidases"/>
    <property type="match status" value="1"/>
</dbReference>
<evidence type="ECO:0000313" key="6">
    <source>
        <dbReference type="EMBL" id="MBE9660966.1"/>
    </source>
</evidence>
<dbReference type="Pfam" id="PF00150">
    <property type="entry name" value="Cellulase"/>
    <property type="match status" value="1"/>
</dbReference>
<evidence type="ECO:0000259" key="5">
    <source>
        <dbReference type="Pfam" id="PF00150"/>
    </source>
</evidence>
<dbReference type="InterPro" id="IPR017853">
    <property type="entry name" value="GH"/>
</dbReference>
<accession>A0A929PVF8</accession>
<keyword evidence="7" id="KW-1185">Reference proteome</keyword>
<dbReference type="RefSeq" id="WP_194110151.1">
    <property type="nucleotide sequence ID" value="NZ_JADFFL010000001.1"/>
</dbReference>
<dbReference type="GO" id="GO:0009251">
    <property type="term" value="P:glucan catabolic process"/>
    <property type="evidence" value="ECO:0007669"/>
    <property type="project" value="TreeGrafter"/>
</dbReference>
<dbReference type="Gene3D" id="3.20.20.80">
    <property type="entry name" value="Glycosidases"/>
    <property type="match status" value="1"/>
</dbReference>
<dbReference type="PANTHER" id="PTHR31297">
    <property type="entry name" value="GLUCAN ENDO-1,6-BETA-GLUCOSIDASE B"/>
    <property type="match status" value="1"/>
</dbReference>
<organism evidence="6 7">
    <name type="scientific">Mucilaginibacter myungsuensis</name>
    <dbReference type="NCBI Taxonomy" id="649104"/>
    <lineage>
        <taxon>Bacteria</taxon>
        <taxon>Pseudomonadati</taxon>
        <taxon>Bacteroidota</taxon>
        <taxon>Sphingobacteriia</taxon>
        <taxon>Sphingobacteriales</taxon>
        <taxon>Sphingobacteriaceae</taxon>
        <taxon>Mucilaginibacter</taxon>
    </lineage>
</organism>
<dbReference type="InterPro" id="IPR001547">
    <property type="entry name" value="Glyco_hydro_5"/>
</dbReference>
<proteinExistence type="inferred from homology"/>
<comment type="caution">
    <text evidence="6">The sequence shown here is derived from an EMBL/GenBank/DDBJ whole genome shotgun (WGS) entry which is preliminary data.</text>
</comment>
<name>A0A929PVF8_9SPHI</name>
<sequence>MLTVVAQEAKPQRNLSTERQTAFKRAQTLNNGISVSWLEQTWDNNLADSEGIKDSDFELLKTLGFKSIRLPVAFKYLENKQGPNEKVLARVENFWQKCRKYGFKLVIDYHYGELTNENHYNETAAIVKTWTAVAERFKSASPDQLFFEIYNEPGPIDPQVWKDAAYNIVTALRKIDPKRTLLVGASNYNSIYELSRFVRLKDDNIIYVFHFYEPFLFTHQGADWVGVQMATTGIGFPYANSTFPPMNEKAKGSFGESNYKKYHLDGNEGSITDKLKIVKAWADKYSVPIICGEYGVYNKYTDPQSRVNYIKAVRTSLKQLNIPGILWEYNCNFSIFDGEPSLDNLSTGMKEAIGYHDQK</sequence>
<dbReference type="EMBL" id="JADFFL010000001">
    <property type="protein sequence ID" value="MBE9660966.1"/>
    <property type="molecule type" value="Genomic_DNA"/>
</dbReference>
<gene>
    <name evidence="6" type="ORF">IRJ16_03645</name>
</gene>
<keyword evidence="3 4" id="KW-0326">Glycosidase</keyword>